<sequence>MVLLRYCKNLVRNLPYLQSISRSCRRLQKLKKNSIHVISSIQSIF</sequence>
<protein>
    <submittedName>
        <fullName evidence="1">Uncharacterized protein</fullName>
    </submittedName>
</protein>
<name>A0A0A9AAY1_ARUDO</name>
<reference evidence="1" key="1">
    <citation type="submission" date="2014-09" db="EMBL/GenBank/DDBJ databases">
        <authorList>
            <person name="Magalhaes I.L.F."/>
            <person name="Oliveira U."/>
            <person name="Santos F.R."/>
            <person name="Vidigal T.H.D.A."/>
            <person name="Brescovit A.D."/>
            <person name="Santos A.J."/>
        </authorList>
    </citation>
    <scope>NUCLEOTIDE SEQUENCE</scope>
    <source>
        <tissue evidence="1">Shoot tissue taken approximately 20 cm above the soil surface</tissue>
    </source>
</reference>
<evidence type="ECO:0000313" key="1">
    <source>
        <dbReference type="EMBL" id="JAD48246.1"/>
    </source>
</evidence>
<dbReference type="EMBL" id="GBRH01249649">
    <property type="protein sequence ID" value="JAD48246.1"/>
    <property type="molecule type" value="Transcribed_RNA"/>
</dbReference>
<dbReference type="AlphaFoldDB" id="A0A0A9AAY1"/>
<reference evidence="1" key="2">
    <citation type="journal article" date="2015" name="Data Brief">
        <title>Shoot transcriptome of the giant reed, Arundo donax.</title>
        <authorList>
            <person name="Barrero R.A."/>
            <person name="Guerrero F.D."/>
            <person name="Moolhuijzen P."/>
            <person name="Goolsby J.A."/>
            <person name="Tidwell J."/>
            <person name="Bellgard S.E."/>
            <person name="Bellgard M.I."/>
        </authorList>
    </citation>
    <scope>NUCLEOTIDE SEQUENCE</scope>
    <source>
        <tissue evidence="1">Shoot tissue taken approximately 20 cm above the soil surface</tissue>
    </source>
</reference>
<proteinExistence type="predicted"/>
<organism evidence="1">
    <name type="scientific">Arundo donax</name>
    <name type="common">Giant reed</name>
    <name type="synonym">Donax arundinaceus</name>
    <dbReference type="NCBI Taxonomy" id="35708"/>
    <lineage>
        <taxon>Eukaryota</taxon>
        <taxon>Viridiplantae</taxon>
        <taxon>Streptophyta</taxon>
        <taxon>Embryophyta</taxon>
        <taxon>Tracheophyta</taxon>
        <taxon>Spermatophyta</taxon>
        <taxon>Magnoliopsida</taxon>
        <taxon>Liliopsida</taxon>
        <taxon>Poales</taxon>
        <taxon>Poaceae</taxon>
        <taxon>PACMAD clade</taxon>
        <taxon>Arundinoideae</taxon>
        <taxon>Arundineae</taxon>
        <taxon>Arundo</taxon>
    </lineage>
</organism>
<accession>A0A0A9AAY1</accession>